<organism evidence="2 3">
    <name type="scientific">Dendrobium nobile</name>
    <name type="common">Orchid</name>
    <dbReference type="NCBI Taxonomy" id="94219"/>
    <lineage>
        <taxon>Eukaryota</taxon>
        <taxon>Viridiplantae</taxon>
        <taxon>Streptophyta</taxon>
        <taxon>Embryophyta</taxon>
        <taxon>Tracheophyta</taxon>
        <taxon>Spermatophyta</taxon>
        <taxon>Magnoliopsida</taxon>
        <taxon>Liliopsida</taxon>
        <taxon>Asparagales</taxon>
        <taxon>Orchidaceae</taxon>
        <taxon>Epidendroideae</taxon>
        <taxon>Malaxideae</taxon>
        <taxon>Dendrobiinae</taxon>
        <taxon>Dendrobium</taxon>
    </lineage>
</organism>
<gene>
    <name evidence="2" type="ORF">KFK09_008198</name>
</gene>
<dbReference type="Proteomes" id="UP000829196">
    <property type="component" value="Unassembled WGS sequence"/>
</dbReference>
<name>A0A8T3BQ85_DENNO</name>
<feature type="compositionally biased region" description="Pro residues" evidence="1">
    <location>
        <begin position="59"/>
        <end position="72"/>
    </location>
</feature>
<sequence length="85" mass="8767">MVSSKAPAIKWTAPPAPSHVLKLIRSERDIQKALLIFESASNEYPSYPAPSPSSVTLLPNPPSSPSSAPTPAPTSLSTPSVSSAA</sequence>
<keyword evidence="3" id="KW-1185">Reference proteome</keyword>
<evidence type="ECO:0000313" key="2">
    <source>
        <dbReference type="EMBL" id="KAI0515533.1"/>
    </source>
</evidence>
<dbReference type="EMBL" id="JAGYWB010000007">
    <property type="protein sequence ID" value="KAI0515533.1"/>
    <property type="molecule type" value="Genomic_DNA"/>
</dbReference>
<proteinExistence type="predicted"/>
<evidence type="ECO:0000313" key="3">
    <source>
        <dbReference type="Proteomes" id="UP000829196"/>
    </source>
</evidence>
<feature type="compositionally biased region" description="Low complexity" evidence="1">
    <location>
        <begin position="43"/>
        <end position="58"/>
    </location>
</feature>
<accession>A0A8T3BQ85</accession>
<feature type="compositionally biased region" description="Low complexity" evidence="1">
    <location>
        <begin position="73"/>
        <end position="85"/>
    </location>
</feature>
<feature type="region of interest" description="Disordered" evidence="1">
    <location>
        <begin position="43"/>
        <end position="85"/>
    </location>
</feature>
<evidence type="ECO:0000256" key="1">
    <source>
        <dbReference type="SAM" id="MobiDB-lite"/>
    </source>
</evidence>
<dbReference type="AlphaFoldDB" id="A0A8T3BQ85"/>
<dbReference type="OrthoDB" id="185373at2759"/>
<comment type="caution">
    <text evidence="2">The sequence shown here is derived from an EMBL/GenBank/DDBJ whole genome shotgun (WGS) entry which is preliminary data.</text>
</comment>
<reference evidence="2" key="1">
    <citation type="journal article" date="2022" name="Front. Genet.">
        <title>Chromosome-Scale Assembly of the Dendrobium nobile Genome Provides Insights Into the Molecular Mechanism of the Biosynthesis of the Medicinal Active Ingredient of Dendrobium.</title>
        <authorList>
            <person name="Xu Q."/>
            <person name="Niu S.-C."/>
            <person name="Li K.-L."/>
            <person name="Zheng P.-J."/>
            <person name="Zhang X.-J."/>
            <person name="Jia Y."/>
            <person name="Liu Y."/>
            <person name="Niu Y.-X."/>
            <person name="Yu L.-H."/>
            <person name="Chen D.-F."/>
            <person name="Zhang G.-Q."/>
        </authorList>
    </citation>
    <scope>NUCLEOTIDE SEQUENCE</scope>
    <source>
        <tissue evidence="2">Leaf</tissue>
    </source>
</reference>
<protein>
    <submittedName>
        <fullName evidence="2">Uncharacterized protein</fullName>
    </submittedName>
</protein>